<evidence type="ECO:0000256" key="17">
    <source>
        <dbReference type="ARBA" id="ARBA00074527"/>
    </source>
</evidence>
<evidence type="ECO:0000256" key="13">
    <source>
        <dbReference type="ARBA" id="ARBA00023242"/>
    </source>
</evidence>
<dbReference type="InterPro" id="IPR047107">
    <property type="entry name" value="DNA-dir_RNA_pol1_lsu_C"/>
</dbReference>
<reference evidence="21" key="1">
    <citation type="submission" date="2002-12" db="EMBL/GenBank/DDBJ databases">
        <title>Divergence pattern of animal gene families and relationship with evolution of multicellular systems.</title>
        <authorList>
            <person name="Suga H."/>
            <person name="Kondo J."/>
            <person name="Miyata T."/>
        </authorList>
    </citation>
    <scope>NUCLEOTIDE SEQUENCE</scope>
</reference>
<dbReference type="Pfam" id="PF00623">
    <property type="entry name" value="RNA_pol_Rpb1_2"/>
    <property type="match status" value="1"/>
</dbReference>
<evidence type="ECO:0000313" key="21">
    <source>
        <dbReference type="EMBL" id="BAJ52633.1"/>
    </source>
</evidence>
<dbReference type="InterPro" id="IPR045867">
    <property type="entry name" value="DNA-dir_RpoC_beta_prime"/>
</dbReference>
<dbReference type="Gene3D" id="1.10.132.30">
    <property type="match status" value="1"/>
</dbReference>
<dbReference type="InterPro" id="IPR007066">
    <property type="entry name" value="RNA_pol_Rpb1_3"/>
</dbReference>
<dbReference type="GO" id="GO:0005736">
    <property type="term" value="C:RNA polymerase I complex"/>
    <property type="evidence" value="ECO:0007669"/>
    <property type="project" value="TreeGrafter"/>
</dbReference>
<evidence type="ECO:0000256" key="6">
    <source>
        <dbReference type="ARBA" id="ARBA00022553"/>
    </source>
</evidence>
<dbReference type="Gene3D" id="1.10.357.120">
    <property type="match status" value="1"/>
</dbReference>
<dbReference type="Pfam" id="PF05000">
    <property type="entry name" value="RNA_pol_Rpb1_4"/>
    <property type="match status" value="1"/>
</dbReference>
<dbReference type="SMART" id="SM00663">
    <property type="entry name" value="RPOLA_N"/>
    <property type="match status" value="1"/>
</dbReference>
<evidence type="ECO:0000259" key="20">
    <source>
        <dbReference type="SMART" id="SM00663"/>
    </source>
</evidence>
<dbReference type="FunFam" id="1.10.150.390:FF:000005">
    <property type="entry name" value="DNA-directed RNA polymerase subunit"/>
    <property type="match status" value="1"/>
</dbReference>
<dbReference type="InterPro" id="IPR006592">
    <property type="entry name" value="RNA_pol_N"/>
</dbReference>
<dbReference type="PANTHER" id="PTHR19376:SF11">
    <property type="entry name" value="DNA-DIRECTED RNA POLYMERASE I SUBUNIT RPA1"/>
    <property type="match status" value="1"/>
</dbReference>
<comment type="catalytic activity">
    <reaction evidence="14">
        <text>RNA(n) + a ribonucleoside 5'-triphosphate = RNA(n+1) + diphosphate</text>
        <dbReference type="Rhea" id="RHEA:21248"/>
        <dbReference type="Rhea" id="RHEA-COMP:14527"/>
        <dbReference type="Rhea" id="RHEA-COMP:17342"/>
        <dbReference type="ChEBI" id="CHEBI:33019"/>
        <dbReference type="ChEBI" id="CHEBI:61557"/>
        <dbReference type="ChEBI" id="CHEBI:140395"/>
        <dbReference type="EC" id="2.7.7.6"/>
    </reaction>
</comment>
<evidence type="ECO:0000256" key="3">
    <source>
        <dbReference type="ARBA" id="ARBA00011251"/>
    </source>
</evidence>
<evidence type="ECO:0000256" key="7">
    <source>
        <dbReference type="ARBA" id="ARBA00022679"/>
    </source>
</evidence>
<dbReference type="EMBL" id="AB098131">
    <property type="protein sequence ID" value="BAJ52633.1"/>
    <property type="molecule type" value="mRNA"/>
</dbReference>
<dbReference type="Gene3D" id="6.10.250.2940">
    <property type="match status" value="1"/>
</dbReference>
<evidence type="ECO:0000256" key="12">
    <source>
        <dbReference type="ARBA" id="ARBA00023163"/>
    </source>
</evidence>
<dbReference type="InterPro" id="IPR015699">
    <property type="entry name" value="DNA-dir_RNA_pol1_lsu_N"/>
</dbReference>
<comment type="function">
    <text evidence="15">DNA-dependent RNA polymerase catalyzes the transcription of DNA into RNA using the four ribonucleoside triphosphates as substrates. Largest and catalytic core component of RNA polymerase I which synthesizes ribosomal RNA precursors. Forms the polymerase active center together with the second largest subunit. A single stranded DNA template strand of the promoter is positioned within the central active site cleft of Pol I. A bridging helix emanates from RPA1 and crosses the cleft near the catalytic site and is thought to promote translocation of Pol I by acting as a ratchet that moves the RNA-DNA hybrid through the active site by switching from straight to bent conformations at each step of nucleotide addition.</text>
</comment>
<keyword evidence="10" id="KW-0862">Zinc</keyword>
<evidence type="ECO:0000256" key="8">
    <source>
        <dbReference type="ARBA" id="ARBA00022695"/>
    </source>
</evidence>
<evidence type="ECO:0000256" key="4">
    <source>
        <dbReference type="ARBA" id="ARBA00012418"/>
    </source>
</evidence>
<keyword evidence="12" id="KW-0804">Transcription</keyword>
<dbReference type="Gene3D" id="2.40.40.20">
    <property type="match status" value="1"/>
</dbReference>
<proteinExistence type="evidence at transcript level"/>
<dbReference type="SUPFAM" id="SSF64484">
    <property type="entry name" value="beta and beta-prime subunits of DNA dependent RNA-polymerase"/>
    <property type="match status" value="1"/>
</dbReference>
<keyword evidence="9" id="KW-0479">Metal-binding</keyword>
<evidence type="ECO:0000256" key="2">
    <source>
        <dbReference type="ARBA" id="ARBA00006460"/>
    </source>
</evidence>
<dbReference type="Gene3D" id="3.30.70.2850">
    <property type="match status" value="1"/>
</dbReference>
<dbReference type="PANTHER" id="PTHR19376">
    <property type="entry name" value="DNA-DIRECTED RNA POLYMERASE"/>
    <property type="match status" value="1"/>
</dbReference>
<keyword evidence="13" id="KW-0539">Nucleus</keyword>
<feature type="compositionally biased region" description="Acidic residues" evidence="19">
    <location>
        <begin position="878"/>
        <end position="890"/>
    </location>
</feature>
<keyword evidence="8" id="KW-0548">Nucleotidyltransferase</keyword>
<evidence type="ECO:0000256" key="1">
    <source>
        <dbReference type="ARBA" id="ARBA00004604"/>
    </source>
</evidence>
<dbReference type="GO" id="GO:0006351">
    <property type="term" value="P:DNA-templated transcription"/>
    <property type="evidence" value="ECO:0007669"/>
    <property type="project" value="InterPro"/>
</dbReference>
<evidence type="ECO:0000256" key="19">
    <source>
        <dbReference type="SAM" id="MobiDB-lite"/>
    </source>
</evidence>
<dbReference type="GO" id="GO:0003899">
    <property type="term" value="F:DNA-directed RNA polymerase activity"/>
    <property type="evidence" value="ECO:0007669"/>
    <property type="project" value="UniProtKB-EC"/>
</dbReference>
<dbReference type="Pfam" id="PF04983">
    <property type="entry name" value="RNA_pol_Rpb1_3"/>
    <property type="match status" value="1"/>
</dbReference>
<sequence length="1194" mass="133376">TGDILLLNRQPTLHKPSIMAHKARVLPGEKTLRLHYANCKSYNADFDGDEMNAHFPQNELARSEAYNIVSTHNQYLVPKDGTPLSGLIQDHVVAGVLMTIRGRMFSRADYMNLVFSAIPSLRSQYKTLPPCILKPEKLWSGKQVVSTLLLNITPDDQYKLNLVSKTKIAPKEWSRGAVKSSASKKKKKKAVQYHDDIMTESEVIFREGELLSGVLDKSQFGASQFGFVHCIYELYNGEVCNLLLSALGRLFTSFLQLHGFSLGLEDILVKPEADLERKKAIAEARSCGAAAAAECFGTSPDDLAQIREKYEAAHHSRDNTALKTLDFVMKKKTDQYNNIINGVCVPDGLYKPFPHNSLQLMVQSGSKGSTVNCMQISALLGQMELEGQRPPLMPSGQFLPSFRPYDISPRAGGFVDERFLTGVRPQEYFFHCMAGREGLVDTAVKTSRSGYLQRCLIKHMEGVIVNYDLTVRGSDGSVIQFLYGEDGLDIGKTRFLSEKQFPFLLDNYKALLHKLDPSAASTVLESTRASKYLKKLDHWVAKHGGEILHGRPRRSAFLHFYSKHLPEVELQASGKSQQADSWRTEAQLKIIEAWYGLSPMSKESLRKKCLTRPDPVNASLRQDRFFGSAPEALMEKLKSFIEKNPSKLHNIEGDCKVSGDKFTSLVQLKCLRALADPGEAVGLLAAQSIGEPSTQMTLNTFHFAGRGEMNVTLGIPRLREILMTASANIKTPAMDVPLLPRPDAREQGEKLKKFFTRVCLSEVLEKLEVWESLEREGKGHVHQQYRLRFSFLPQECYYERFSLKPSHILHYVERTFIKKLVAAIKKEMKSIKEKRMKALRVERDKQGGGGGDGDGEDGADGGGGGQEEAREGEHSDAEGEEVSEVEDEVDATAAKALSKKQEYDNPGESDEEIIQAQGSMSEDEIDDDDSKVQCNEQTKKVVDSDEEPIEDSTALDESQEGTPDMVKTVSMNQDRVQEVLLNNSVVSNYTYDAECERWCEMTLKFPSVDSKIIVTSIVEKLAPKCVVWEVPGIRKGYLMESTDPGEKGLLRLKTDGINLQVLWQYANILDLRKLYTNHIHAMAKIYGIEAAVKIIIKEISGVFRVYGIDVDYRHLSLIADYMTFEGAYKPFNRMGMEGNSSPFQKMSFETTMHFLKSATLNGDVDTLASPSARIVAGRVVQGGTGCFELLQSLC</sequence>
<evidence type="ECO:0000256" key="16">
    <source>
        <dbReference type="ARBA" id="ARBA00074245"/>
    </source>
</evidence>
<feature type="region of interest" description="Disordered" evidence="19">
    <location>
        <begin position="938"/>
        <end position="963"/>
    </location>
</feature>
<keyword evidence="11" id="KW-0460">Magnesium</keyword>
<keyword evidence="6" id="KW-0597">Phosphoprotein</keyword>
<evidence type="ECO:0000256" key="5">
    <source>
        <dbReference type="ARBA" id="ARBA00022478"/>
    </source>
</evidence>
<comment type="subunit">
    <text evidence="3">Component of the RNA polymerase I (Pol I) complex consisting of at least 13 subunits.</text>
</comment>
<keyword evidence="7" id="KW-0808">Transferase</keyword>
<evidence type="ECO:0000256" key="15">
    <source>
        <dbReference type="ARBA" id="ARBA00053996"/>
    </source>
</evidence>
<dbReference type="EC" id="2.7.7.6" evidence="4"/>
<dbReference type="GO" id="GO:0046872">
    <property type="term" value="F:metal ion binding"/>
    <property type="evidence" value="ECO:0007669"/>
    <property type="project" value="UniProtKB-KW"/>
</dbReference>
<dbReference type="CDD" id="cd02735">
    <property type="entry name" value="RNAP_I_Rpa1_C"/>
    <property type="match status" value="1"/>
</dbReference>
<feature type="domain" description="RNA polymerase N-terminal" evidence="20">
    <location>
        <begin position="1"/>
        <end position="99"/>
    </location>
</feature>
<name>E5RKC4_9METZ</name>
<protein>
    <recommendedName>
        <fullName evidence="16">DNA-directed RNA polymerase I subunit RPA1</fullName>
        <ecNumber evidence="4">2.7.7.6</ecNumber>
    </recommendedName>
    <alternativeName>
        <fullName evidence="18">DNA-directed RNA polymerase I largest subunit</fullName>
    </alternativeName>
    <alternativeName>
        <fullName evidence="17">DNA-directed RNA polymerase I subunit rpa1</fullName>
    </alternativeName>
</protein>
<dbReference type="FunFam" id="1.10.274.100:FF:000012">
    <property type="entry name" value="DNA-directed RNA polymerase subunit"/>
    <property type="match status" value="1"/>
</dbReference>
<keyword evidence="5" id="KW-0240">DNA-directed RNA polymerase</keyword>
<dbReference type="InterPro" id="IPR007083">
    <property type="entry name" value="RNA_pol_Rpb1_4"/>
</dbReference>
<organism evidence="21">
    <name type="scientific">Ephydatia fluviatilis</name>
    <dbReference type="NCBI Taxonomy" id="31330"/>
    <lineage>
        <taxon>Eukaryota</taxon>
        <taxon>Metazoa</taxon>
        <taxon>Porifera</taxon>
        <taxon>Demospongiae</taxon>
        <taxon>Heteroscleromorpha</taxon>
        <taxon>Spongillida</taxon>
        <taxon>Spongillidae</taxon>
        <taxon>Ephydatia</taxon>
    </lineage>
</organism>
<dbReference type="AlphaFoldDB" id="E5RKC4"/>
<evidence type="ECO:0000256" key="14">
    <source>
        <dbReference type="ARBA" id="ARBA00048552"/>
    </source>
</evidence>
<feature type="region of interest" description="Disordered" evidence="19">
    <location>
        <begin position="840"/>
        <end position="890"/>
    </location>
</feature>
<dbReference type="Gene3D" id="1.10.274.100">
    <property type="entry name" value="RNA polymerase Rpb1, domain 3"/>
    <property type="match status" value="1"/>
</dbReference>
<dbReference type="Pfam" id="PF04998">
    <property type="entry name" value="RNA_pol_Rpb1_5"/>
    <property type="match status" value="1"/>
</dbReference>
<dbReference type="InterPro" id="IPR000722">
    <property type="entry name" value="RNA_pol_asu"/>
</dbReference>
<evidence type="ECO:0000256" key="11">
    <source>
        <dbReference type="ARBA" id="ARBA00022842"/>
    </source>
</evidence>
<accession>E5RKC4</accession>
<dbReference type="InterPro" id="IPR007081">
    <property type="entry name" value="RNA_pol_Rpb1_5"/>
</dbReference>
<dbReference type="FunFam" id="2.40.40.20:FF:000019">
    <property type="entry name" value="DNA-directed RNA polymerase II subunit RPB1"/>
    <property type="match status" value="1"/>
</dbReference>
<feature type="compositionally biased region" description="Acidic residues" evidence="19">
    <location>
        <begin position="944"/>
        <end position="959"/>
    </location>
</feature>
<evidence type="ECO:0000256" key="18">
    <source>
        <dbReference type="ARBA" id="ARBA00078097"/>
    </source>
</evidence>
<dbReference type="InterPro" id="IPR038120">
    <property type="entry name" value="Rpb1_funnel_sf"/>
</dbReference>
<dbReference type="CDD" id="cd01435">
    <property type="entry name" value="RNAP_I_RPA1_N"/>
    <property type="match status" value="1"/>
</dbReference>
<evidence type="ECO:0000256" key="9">
    <source>
        <dbReference type="ARBA" id="ARBA00022723"/>
    </source>
</evidence>
<comment type="similarity">
    <text evidence="2">Belongs to the RNA polymerase beta' chain family.</text>
</comment>
<dbReference type="GO" id="GO:0003677">
    <property type="term" value="F:DNA binding"/>
    <property type="evidence" value="ECO:0007669"/>
    <property type="project" value="InterPro"/>
</dbReference>
<dbReference type="InterPro" id="IPR042102">
    <property type="entry name" value="RNA_pol_Rpb1_3_sf"/>
</dbReference>
<feature type="non-terminal residue" evidence="21">
    <location>
        <position position="1"/>
    </location>
</feature>
<comment type="subcellular location">
    <subcellularLocation>
        <location evidence="1">Nucleus</location>
        <location evidence="1">Nucleolus</location>
    </subcellularLocation>
</comment>
<dbReference type="Gene3D" id="1.10.150.390">
    <property type="match status" value="1"/>
</dbReference>
<evidence type="ECO:0000256" key="10">
    <source>
        <dbReference type="ARBA" id="ARBA00022833"/>
    </source>
</evidence>
<feature type="compositionally biased region" description="Basic and acidic residues" evidence="19">
    <location>
        <begin position="867"/>
        <end position="877"/>
    </location>
</feature>